<proteinExistence type="predicted"/>
<protein>
    <submittedName>
        <fullName evidence="2">Phage tail protein</fullName>
    </submittedName>
</protein>
<dbReference type="Pfam" id="PF12571">
    <property type="entry name" value="Phage_tail_fib"/>
    <property type="match status" value="1"/>
</dbReference>
<accession>A0ABS7YWF0</accession>
<dbReference type="RefSeq" id="WP_209773551.1">
    <property type="nucleotide sequence ID" value="NZ_JAGGLO010000004.1"/>
</dbReference>
<dbReference type="EMBL" id="JAIWIY010000001">
    <property type="protein sequence ID" value="MCA2096055.1"/>
    <property type="molecule type" value="Genomic_DNA"/>
</dbReference>
<evidence type="ECO:0000259" key="1">
    <source>
        <dbReference type="Pfam" id="PF12571"/>
    </source>
</evidence>
<dbReference type="Proteomes" id="UP001198374">
    <property type="component" value="Unassembled WGS sequence"/>
</dbReference>
<dbReference type="PANTHER" id="PTHR35191">
    <property type="entry name" value="PROPHAGE SIDE TAIL FIBER PROTEIN HOMOLOG STFQ-RELATED"/>
    <property type="match status" value="1"/>
</dbReference>
<comment type="caution">
    <text evidence="2">The sequence shown here is derived from an EMBL/GenBank/DDBJ whole genome shotgun (WGS) entry which is preliminary data.</text>
</comment>
<reference evidence="3" key="1">
    <citation type="submission" date="2023-07" db="EMBL/GenBank/DDBJ databases">
        <title>FDA dAtabase for Regulatory Grade micrObial Sequences (FDA-ARGOS): Supporting development and validation of Infectious Disease Dx tests.</title>
        <authorList>
            <person name="Sproer C."/>
            <person name="Gronow S."/>
            <person name="Severitt S."/>
            <person name="Schroder I."/>
            <person name="Tallon L."/>
            <person name="Sadzewicz L."/>
            <person name="Zhao X."/>
            <person name="Boylan J."/>
            <person name="Ott S."/>
            <person name="Bowen H."/>
            <person name="Vavikolanu K."/>
            <person name="Hazen T."/>
            <person name="Aluvathingal J."/>
            <person name="Nadendla S."/>
            <person name="Lowell S."/>
            <person name="Myers T."/>
            <person name="Yan Y."/>
        </authorList>
    </citation>
    <scope>NUCLEOTIDE SEQUENCE [LARGE SCALE GENOMIC DNA]</scope>
    <source>
        <strain evidence="3">FDAARGOS_1538</strain>
    </source>
</reference>
<evidence type="ECO:0000313" key="2">
    <source>
        <dbReference type="EMBL" id="MCA2096055.1"/>
    </source>
</evidence>
<sequence length="286" mass="31110">MAKYGSIVTTKGKEKITKAILEGKKVNITEFAAGDGGGEYYQPTEIQTALNGEKWRGAVQECKVNPDSPNLIEIIAVIPPDEGGFTIREIGAFDDDGNLIVIANCPDTEKVIITTGAAGEVKLVIYMEIANAEVIELKVDPFTVSATKADLENHDRDPGAHKGQFADNGQFISHVGNQDIHVTPGMVANYDKAFIGLSEHIENLEIHVTKGQKDGWENAKNKAEKNEAGLLSLGIDLSDIQGKLKRLEDGVFNDITGNPFTVNFKDLEGIKLIKGNYNKSKNRIEC</sequence>
<feature type="domain" description="Phage tail fibre protein N-terminal" evidence="1">
    <location>
        <begin position="1"/>
        <end position="148"/>
    </location>
</feature>
<gene>
    <name evidence="2" type="ORF">LDJ82_03905</name>
</gene>
<keyword evidence="3" id="KW-1185">Reference proteome</keyword>
<evidence type="ECO:0000313" key="3">
    <source>
        <dbReference type="Proteomes" id="UP001198374"/>
    </source>
</evidence>
<dbReference type="InterPro" id="IPR022225">
    <property type="entry name" value="Phage_tail_fibre_N"/>
</dbReference>
<dbReference type="PANTHER" id="PTHR35191:SF1">
    <property type="entry name" value="PROPHAGE SIDE TAIL FIBER PROTEIN HOMOLOG STFQ-RELATED"/>
    <property type="match status" value="1"/>
</dbReference>
<dbReference type="InterPro" id="IPR051934">
    <property type="entry name" value="Phage_Tail_Fiber_Structural"/>
</dbReference>
<organism evidence="2 3">
    <name type="scientific">Anaerococcus degeneri</name>
    <dbReference type="NCBI Taxonomy" id="361500"/>
    <lineage>
        <taxon>Bacteria</taxon>
        <taxon>Bacillati</taxon>
        <taxon>Bacillota</taxon>
        <taxon>Tissierellia</taxon>
        <taxon>Tissierellales</taxon>
        <taxon>Peptoniphilaceae</taxon>
        <taxon>Anaerococcus</taxon>
    </lineage>
</organism>
<name>A0ABS7YWF0_9FIRM</name>